<feature type="domain" description="RCK N-terminal" evidence="1">
    <location>
        <begin position="8"/>
        <end position="144"/>
    </location>
</feature>
<dbReference type="InterPro" id="IPR003148">
    <property type="entry name" value="RCK_N"/>
</dbReference>
<protein>
    <recommendedName>
        <fullName evidence="1">RCK N-terminal domain-containing protein</fullName>
    </recommendedName>
</protein>
<comment type="caution">
    <text evidence="2">The sequence shown here is derived from an EMBL/GenBank/DDBJ whole genome shotgun (WGS) entry which is preliminary data.</text>
</comment>
<dbReference type="GO" id="GO:0006813">
    <property type="term" value="P:potassium ion transport"/>
    <property type="evidence" value="ECO:0007669"/>
    <property type="project" value="InterPro"/>
</dbReference>
<feature type="non-terminal residue" evidence="2">
    <location>
        <position position="243"/>
    </location>
</feature>
<dbReference type="Pfam" id="PF22614">
    <property type="entry name" value="Slo-like_RCK"/>
    <property type="match status" value="1"/>
</dbReference>
<dbReference type="SUPFAM" id="SSF51735">
    <property type="entry name" value="NAD(P)-binding Rossmann-fold domains"/>
    <property type="match status" value="1"/>
</dbReference>
<dbReference type="EMBL" id="BARS01021172">
    <property type="protein sequence ID" value="GAG13908.1"/>
    <property type="molecule type" value="Genomic_DNA"/>
</dbReference>
<reference evidence="2" key="1">
    <citation type="journal article" date="2014" name="Front. Microbiol.">
        <title>High frequency of phylogenetically diverse reductive dehalogenase-homologous genes in deep subseafloor sedimentary metagenomes.</title>
        <authorList>
            <person name="Kawai M."/>
            <person name="Futagami T."/>
            <person name="Toyoda A."/>
            <person name="Takaki Y."/>
            <person name="Nishi S."/>
            <person name="Hori S."/>
            <person name="Arai W."/>
            <person name="Tsubouchi T."/>
            <person name="Morono Y."/>
            <person name="Uchiyama I."/>
            <person name="Ito T."/>
            <person name="Fujiyama A."/>
            <person name="Inagaki F."/>
            <person name="Takami H."/>
        </authorList>
    </citation>
    <scope>NUCLEOTIDE SEQUENCE</scope>
    <source>
        <strain evidence="2">Expedition CK06-06</strain>
    </source>
</reference>
<name>X0VN67_9ZZZZ</name>
<evidence type="ECO:0000259" key="1">
    <source>
        <dbReference type="PROSITE" id="PS51201"/>
    </source>
</evidence>
<gene>
    <name evidence="2" type="ORF">S01H1_34053</name>
</gene>
<dbReference type="InterPro" id="IPR036291">
    <property type="entry name" value="NAD(P)-bd_dom_sf"/>
</dbReference>
<organism evidence="2">
    <name type="scientific">marine sediment metagenome</name>
    <dbReference type="NCBI Taxonomy" id="412755"/>
    <lineage>
        <taxon>unclassified sequences</taxon>
        <taxon>metagenomes</taxon>
        <taxon>ecological metagenomes</taxon>
    </lineage>
</organism>
<dbReference type="Gene3D" id="3.40.50.720">
    <property type="entry name" value="NAD(P)-binding Rossmann-like Domain"/>
    <property type="match status" value="1"/>
</dbReference>
<dbReference type="PANTHER" id="PTHR43833">
    <property type="entry name" value="POTASSIUM CHANNEL PROTEIN 2-RELATED-RELATED"/>
    <property type="match status" value="1"/>
</dbReference>
<proteinExistence type="predicted"/>
<dbReference type="PANTHER" id="PTHR43833:SF9">
    <property type="entry name" value="POTASSIUM CHANNEL PROTEIN YUGO-RELATED"/>
    <property type="match status" value="1"/>
</dbReference>
<dbReference type="AlphaFoldDB" id="X0VN67"/>
<dbReference type="InterPro" id="IPR050721">
    <property type="entry name" value="Trk_Ktr_HKT_K-transport"/>
</dbReference>
<sequence length="243" mass="27510">MATQKRRKQHMVICGWKNEMPSLLLDIMKVNPGLVSEDIVLVSMIKPALVENLRTLPELQNIGFVRGDYVDEAVLHRANIKRAARVLILADSSIEGSAQEVDSRTVMTAMTIKSISKDIYTCVELIDSKFERYLQSVHCDEIFPARYHNRLLLANASAASGVTHIIRDLLDMEQNRLVTREFPARFVGETFASLSHNFMEAEKSILIGVLENTGNIYKRKKEALRMAQRTPDLSRLVANLQEV</sequence>
<evidence type="ECO:0000313" key="2">
    <source>
        <dbReference type="EMBL" id="GAG13908.1"/>
    </source>
</evidence>
<accession>X0VN67</accession>
<dbReference type="PROSITE" id="PS51201">
    <property type="entry name" value="RCK_N"/>
    <property type="match status" value="1"/>
</dbReference>